<dbReference type="InterPro" id="IPR000014">
    <property type="entry name" value="PAS"/>
</dbReference>
<reference evidence="10" key="1">
    <citation type="journal article" date="2014" name="Int. J. Syst. Evol. Microbiol.">
        <title>Complete genome sequence of Corynebacterium casei LMG S-19264T (=DSM 44701T), isolated from a smear-ripened cheese.</title>
        <authorList>
            <consortium name="US DOE Joint Genome Institute (JGI-PGF)"/>
            <person name="Walter F."/>
            <person name="Albersmeier A."/>
            <person name="Kalinowski J."/>
            <person name="Ruckert C."/>
        </authorList>
    </citation>
    <scope>NUCLEOTIDE SEQUENCE</scope>
    <source>
        <strain evidence="10">KCTC 23077</strain>
    </source>
</reference>
<dbReference type="PANTHER" id="PTHR44757">
    <property type="entry name" value="DIGUANYLATE CYCLASE DGCP"/>
    <property type="match status" value="1"/>
</dbReference>
<dbReference type="SMART" id="SM00267">
    <property type="entry name" value="GGDEF"/>
    <property type="match status" value="1"/>
</dbReference>
<dbReference type="PANTHER" id="PTHR44757:SF2">
    <property type="entry name" value="BIOFILM ARCHITECTURE MAINTENANCE PROTEIN MBAA"/>
    <property type="match status" value="1"/>
</dbReference>
<dbReference type="InterPro" id="IPR000700">
    <property type="entry name" value="PAS-assoc_C"/>
</dbReference>
<dbReference type="SMART" id="SM00091">
    <property type="entry name" value="PAS"/>
    <property type="match status" value="1"/>
</dbReference>
<dbReference type="SUPFAM" id="SSF55073">
    <property type="entry name" value="Nucleotide cyclase"/>
    <property type="match status" value="1"/>
</dbReference>
<dbReference type="SUPFAM" id="SSF63829">
    <property type="entry name" value="Calcium-dependent phosphotriesterase"/>
    <property type="match status" value="3"/>
</dbReference>
<dbReference type="EMBL" id="BMYD01000004">
    <property type="protein sequence ID" value="GHA84920.1"/>
    <property type="molecule type" value="Genomic_DNA"/>
</dbReference>
<evidence type="ECO:0000313" key="10">
    <source>
        <dbReference type="EMBL" id="GHA84920.1"/>
    </source>
</evidence>
<dbReference type="SUPFAM" id="SSF55785">
    <property type="entry name" value="PYP-like sensor domain (PAS domain)"/>
    <property type="match status" value="2"/>
</dbReference>
<dbReference type="EC" id="3.1.4.52" evidence="2"/>
<dbReference type="Pfam" id="PF07494">
    <property type="entry name" value="Reg_prop"/>
    <property type="match status" value="5"/>
</dbReference>
<dbReference type="FunFam" id="3.30.70.270:FF:000001">
    <property type="entry name" value="Diguanylate cyclase domain protein"/>
    <property type="match status" value="1"/>
</dbReference>
<comment type="cofactor">
    <cofactor evidence="1">
        <name>Mg(2+)</name>
        <dbReference type="ChEBI" id="CHEBI:18420"/>
    </cofactor>
</comment>
<dbReference type="InterPro" id="IPR013655">
    <property type="entry name" value="PAS_fold_3"/>
</dbReference>
<dbReference type="Gene3D" id="2.130.10.10">
    <property type="entry name" value="YVTN repeat-like/Quinoprotein amine dehydrogenase"/>
    <property type="match status" value="3"/>
</dbReference>
<dbReference type="InterPro" id="IPR035965">
    <property type="entry name" value="PAS-like_dom_sf"/>
</dbReference>
<comment type="caution">
    <text evidence="10">The sequence shown here is derived from an EMBL/GenBank/DDBJ whole genome shotgun (WGS) entry which is preliminary data.</text>
</comment>
<dbReference type="PROSITE" id="PS50883">
    <property type="entry name" value="EAL"/>
    <property type="match status" value="1"/>
</dbReference>
<feature type="domain" description="EAL" evidence="8">
    <location>
        <begin position="1265"/>
        <end position="1519"/>
    </location>
</feature>
<evidence type="ECO:0000259" key="6">
    <source>
        <dbReference type="PROSITE" id="PS50112"/>
    </source>
</evidence>
<dbReference type="Pfam" id="PF08447">
    <property type="entry name" value="PAS_3"/>
    <property type="match status" value="1"/>
</dbReference>
<dbReference type="InterPro" id="IPR000160">
    <property type="entry name" value="GGDEF_dom"/>
</dbReference>
<dbReference type="NCBIfam" id="TIGR00229">
    <property type="entry name" value="sensory_box"/>
    <property type="match status" value="2"/>
</dbReference>
<evidence type="ECO:0000256" key="3">
    <source>
        <dbReference type="ARBA" id="ARBA00022636"/>
    </source>
</evidence>
<dbReference type="InterPro" id="IPR013783">
    <property type="entry name" value="Ig-like_fold"/>
</dbReference>
<dbReference type="SMART" id="SM00086">
    <property type="entry name" value="PAC"/>
    <property type="match status" value="2"/>
</dbReference>
<feature type="domain" description="PAC" evidence="7">
    <location>
        <begin position="1038"/>
        <end position="1090"/>
    </location>
</feature>
<keyword evidence="11" id="KW-1185">Reference proteome</keyword>
<dbReference type="Gene3D" id="3.30.70.270">
    <property type="match status" value="1"/>
</dbReference>
<proteinExistence type="predicted"/>
<dbReference type="Gene3D" id="3.20.20.450">
    <property type="entry name" value="EAL domain"/>
    <property type="match status" value="1"/>
</dbReference>
<keyword evidence="3" id="KW-0973">c-di-GMP</keyword>
<evidence type="ECO:0000259" key="9">
    <source>
        <dbReference type="PROSITE" id="PS50887"/>
    </source>
</evidence>
<evidence type="ECO:0000256" key="1">
    <source>
        <dbReference type="ARBA" id="ARBA00001946"/>
    </source>
</evidence>
<dbReference type="Gene3D" id="2.60.40.10">
    <property type="entry name" value="Immunoglobulins"/>
    <property type="match status" value="1"/>
</dbReference>
<dbReference type="Pfam" id="PF00563">
    <property type="entry name" value="EAL"/>
    <property type="match status" value="1"/>
</dbReference>
<evidence type="ECO:0000313" key="11">
    <source>
        <dbReference type="Proteomes" id="UP000646426"/>
    </source>
</evidence>
<dbReference type="SUPFAM" id="SSF141868">
    <property type="entry name" value="EAL domain-like"/>
    <property type="match status" value="1"/>
</dbReference>
<gene>
    <name evidence="10" type="ORF">GCM10007067_23580</name>
</gene>
<dbReference type="GO" id="GO:0071732">
    <property type="term" value="P:cellular response to nitric oxide"/>
    <property type="evidence" value="ECO:0007669"/>
    <property type="project" value="UniProtKB-ARBA"/>
</dbReference>
<dbReference type="GO" id="GO:0071111">
    <property type="term" value="F:cyclic-guanylate-specific phosphodiesterase activity"/>
    <property type="evidence" value="ECO:0007669"/>
    <property type="project" value="UniProtKB-EC"/>
</dbReference>
<dbReference type="CDD" id="cd00130">
    <property type="entry name" value="PAS"/>
    <property type="match status" value="2"/>
</dbReference>
<accession>A0A918W899</accession>
<dbReference type="SMART" id="SM00052">
    <property type="entry name" value="EAL"/>
    <property type="match status" value="1"/>
</dbReference>
<dbReference type="PROSITE" id="PS50112">
    <property type="entry name" value="PAS"/>
    <property type="match status" value="1"/>
</dbReference>
<dbReference type="InterPro" id="IPR001610">
    <property type="entry name" value="PAC"/>
</dbReference>
<dbReference type="Pfam" id="PF07495">
    <property type="entry name" value="Y_Y_Y"/>
    <property type="match status" value="1"/>
</dbReference>
<dbReference type="InterPro" id="IPR001633">
    <property type="entry name" value="EAL_dom"/>
</dbReference>
<feature type="domain" description="GGDEF" evidence="9">
    <location>
        <begin position="1122"/>
        <end position="1256"/>
    </location>
</feature>
<evidence type="ECO:0000256" key="4">
    <source>
        <dbReference type="ARBA" id="ARBA00051114"/>
    </source>
</evidence>
<dbReference type="InterPro" id="IPR011123">
    <property type="entry name" value="Y_Y_Y"/>
</dbReference>
<feature type="signal peptide" evidence="5">
    <location>
        <begin position="1"/>
        <end position="26"/>
    </location>
</feature>
<dbReference type="InterPro" id="IPR052155">
    <property type="entry name" value="Biofilm_reg_signaling"/>
</dbReference>
<dbReference type="InterPro" id="IPR043128">
    <property type="entry name" value="Rev_trsase/Diguanyl_cyclase"/>
</dbReference>
<dbReference type="FunFam" id="3.20.20.450:FF:000001">
    <property type="entry name" value="Cyclic di-GMP phosphodiesterase yahA"/>
    <property type="match status" value="1"/>
</dbReference>
<dbReference type="Proteomes" id="UP000646426">
    <property type="component" value="Unassembled WGS sequence"/>
</dbReference>
<dbReference type="PROSITE" id="PS50887">
    <property type="entry name" value="GGDEF"/>
    <property type="match status" value="1"/>
</dbReference>
<feature type="domain" description="PAS" evidence="6">
    <location>
        <begin position="965"/>
        <end position="1035"/>
    </location>
</feature>
<evidence type="ECO:0000256" key="2">
    <source>
        <dbReference type="ARBA" id="ARBA00012282"/>
    </source>
</evidence>
<evidence type="ECO:0000259" key="7">
    <source>
        <dbReference type="PROSITE" id="PS50113"/>
    </source>
</evidence>
<dbReference type="PROSITE" id="PS50113">
    <property type="entry name" value="PAC"/>
    <property type="match status" value="2"/>
</dbReference>
<reference evidence="10" key="2">
    <citation type="submission" date="2020-09" db="EMBL/GenBank/DDBJ databases">
        <authorList>
            <person name="Sun Q."/>
            <person name="Kim S."/>
        </authorList>
    </citation>
    <scope>NUCLEOTIDE SEQUENCE</scope>
    <source>
        <strain evidence="10">KCTC 23077</strain>
    </source>
</reference>
<name>A0A918W899_9GAMM</name>
<evidence type="ECO:0000256" key="5">
    <source>
        <dbReference type="SAM" id="SignalP"/>
    </source>
</evidence>
<dbReference type="InterPro" id="IPR015943">
    <property type="entry name" value="WD40/YVTN_repeat-like_dom_sf"/>
</dbReference>
<dbReference type="Pfam" id="PF13426">
    <property type="entry name" value="PAS_9"/>
    <property type="match status" value="1"/>
</dbReference>
<dbReference type="InterPro" id="IPR011110">
    <property type="entry name" value="Reg_prop"/>
</dbReference>
<dbReference type="Pfam" id="PF00990">
    <property type="entry name" value="GGDEF"/>
    <property type="match status" value="1"/>
</dbReference>
<sequence>MAMRPFPALACALSLFAALLSSPVASSPIAVPAAHASPRDFYFSRLGREHGLRQNSVTAMVQDPQGFVWVGTQGGLHRFDGSRYASFRHDPRDPATLPDSYIKALSIGPDGALWIGTNAQYVARLDPASGAIRRYAPGRDAAPGDRQVRAVLAQGDAVWVGTPAGLQRLDPRTGRSRTVLTLDERPEGVMPAQRLVRARDGVWFGTSQGLYRVTADGQARRIGAAEPVRSLHLDPAGTLWIGRLDGVERLPPGAMAPARAWPTRASADDGGDVRSIVQAPDGALWLAVFGRGLRRFDPQTGATKALRHDPDAATPLPEDTVQTLLVDAGGMLWAGGTFRGVALTDTRGTRFNHVVEPQPRAADHGGDSVRAIAQDDDGSLWIGTDTARLLQYEPASDRFTDRSALLPPAAPGANSPRARVQAIGDAGERAFWLGTSDGLLRLDTAAMRVQPVALPGQPNVALRSLLVDRDGSLWLGTSGHGLMHYRPGNGALVRYPHRAGESGSLPHPTVFALLQDRQGRLWIGTGDGLARLDPTRGTLASFRHSPGDASSLPGNIVRALHQDASGAIWVGTHAGLSRVIERPHPDGGTAVAFEHPLAERLDNGDVPAVYTIAERPAGQFWLGTDNGIVRFNPRTGHSRAYGVADGLQDLEFNGGAVAALADGRLAFGGVNGLNLFDPARLHDTAYAPPVRLLSARIDADAPDDSGVFWRPERIDVPASADLLRLRIGALDYAPGARPHYRYRLEGFDRGWIDNGTQQDITYTRLPPGDYVFRAQAGSPGRGWSAQELNVPVHVAAPLWRHPLALAAAAAFVLAVLAALAWWWRLRRQQERGYFEQIREREERLKLALWASGEQFWDFDLASRMLHRMQVDEELGATPGFGVQTQVEANHEIHPEDLPRVLDQLRRHLRGQAALFLSEHRIRIAPGRWAWVRARGRVVERDANGQALRVSGTARDITASRNAERERRVASEVLRSMAEAVAVFDRDFTFVAVNPAFARMTGYTETEVIGRPTRVLDSPQHDADLYRQMRVELEHTGRWSGELWQQRNDGSEFLCWLQASAVEDSGETRDLYVAVLSDITDQKRTEQELRYLANYDTLTSLPNRTLLSERLSRAIVRARRHDSKIAVLFLDLDRFKDINDSLGHATGDRILRAAASRLQQTVGPQHTVARLGGDEFTVVLERIATAEDAEQIARDIIRAFGAPLDVDDRHDLAISPSIGIAMYPDHALVPTDLLKHADTAMYKAKANGRRTFMRYHDGMDAEIRRRATISGALRKVLDRGELRLVFQPRLSLLDRRVTGVEALLRWNSPELGDIPPAQFIPIAEESGLILEIGEWVLREACRTLQGWRTRGVEELAMAVNVSALQLLRGDLPHVVARVLEETGVPPHCLDLELTETVLMANAQATSDTLQAFRGLGVGLAIDDFGTGYSSLAYLKRLPITALKIDKEFIGDITHDAEDEAITSTVITMAHSLGLTVIAEGVETPAQMQFLSDHECDEVQGFWFSRPLEADACIAFIQGWVPHLGNTPVPP</sequence>
<feature type="domain" description="PAC" evidence="7">
    <location>
        <begin position="915"/>
        <end position="968"/>
    </location>
</feature>
<evidence type="ECO:0000259" key="8">
    <source>
        <dbReference type="PROSITE" id="PS50883"/>
    </source>
</evidence>
<organism evidence="10 11">
    <name type="scientific">Cognatilysobacter bugurensis</name>
    <dbReference type="NCBI Taxonomy" id="543356"/>
    <lineage>
        <taxon>Bacteria</taxon>
        <taxon>Pseudomonadati</taxon>
        <taxon>Pseudomonadota</taxon>
        <taxon>Gammaproteobacteria</taxon>
        <taxon>Lysobacterales</taxon>
        <taxon>Lysobacteraceae</taxon>
        <taxon>Cognatilysobacter</taxon>
    </lineage>
</organism>
<keyword evidence="5" id="KW-0732">Signal</keyword>
<protein>
    <recommendedName>
        <fullName evidence="2">cyclic-guanylate-specific phosphodiesterase</fullName>
        <ecNumber evidence="2">3.1.4.52</ecNumber>
    </recommendedName>
</protein>
<dbReference type="CDD" id="cd01949">
    <property type="entry name" value="GGDEF"/>
    <property type="match status" value="1"/>
</dbReference>
<dbReference type="InterPro" id="IPR035919">
    <property type="entry name" value="EAL_sf"/>
</dbReference>
<feature type="chain" id="PRO_5037287900" description="cyclic-guanylate-specific phosphodiesterase" evidence="5">
    <location>
        <begin position="27"/>
        <end position="1529"/>
    </location>
</feature>
<comment type="catalytic activity">
    <reaction evidence="4">
        <text>3',3'-c-di-GMP + H2O = 5'-phosphoguanylyl(3'-&gt;5')guanosine + H(+)</text>
        <dbReference type="Rhea" id="RHEA:24902"/>
        <dbReference type="ChEBI" id="CHEBI:15377"/>
        <dbReference type="ChEBI" id="CHEBI:15378"/>
        <dbReference type="ChEBI" id="CHEBI:58754"/>
        <dbReference type="ChEBI" id="CHEBI:58805"/>
        <dbReference type="EC" id="3.1.4.52"/>
    </reaction>
    <physiologicalReaction direction="left-to-right" evidence="4">
        <dbReference type="Rhea" id="RHEA:24903"/>
    </physiologicalReaction>
</comment>
<dbReference type="Gene3D" id="3.30.450.20">
    <property type="entry name" value="PAS domain"/>
    <property type="match status" value="2"/>
</dbReference>
<dbReference type="NCBIfam" id="TIGR00254">
    <property type="entry name" value="GGDEF"/>
    <property type="match status" value="1"/>
</dbReference>
<dbReference type="InterPro" id="IPR029787">
    <property type="entry name" value="Nucleotide_cyclase"/>
</dbReference>
<dbReference type="CDD" id="cd01948">
    <property type="entry name" value="EAL"/>
    <property type="match status" value="1"/>
</dbReference>